<dbReference type="PATRIC" id="fig|455434.6.peg.501"/>
<protein>
    <recommendedName>
        <fullName evidence="3">Lipoprotein</fullName>
    </recommendedName>
</protein>
<accession>A0A0H3BKQ0</accession>
<dbReference type="KEGG" id="tpp:TPASS_0503"/>
<dbReference type="EMBL" id="CP000805">
    <property type="protein sequence ID" value="ACD70926.1"/>
    <property type="molecule type" value="Genomic_DNA"/>
</dbReference>
<dbReference type="Proteomes" id="UP000001202">
    <property type="component" value="Chromosome"/>
</dbReference>
<name>A0A0H3BKQ0_TREPS</name>
<gene>
    <name evidence="1" type="ordered locus">TPASS_0503</name>
</gene>
<evidence type="ECO:0000313" key="1">
    <source>
        <dbReference type="EMBL" id="ACD70926.1"/>
    </source>
</evidence>
<dbReference type="PROSITE" id="PS51257">
    <property type="entry name" value="PROKAR_LIPOPROTEIN"/>
    <property type="match status" value="1"/>
</dbReference>
<proteinExistence type="predicted"/>
<sequence>MYAGGRVVRSAFARGKVCYLIGSVLWGSVSCTQPRVQKWVQNDGKVNVHSPQERAGVVATFGTVRITRSDYERTKAELQDVVAHLNRITAERDYHKWLVYLSDAYRRAYSMPDILQQSSDALPKKGVRLRHLRDYFIHVFVPSRQNVRVDSIVFESPTRVDVIMNHGGKALLVYKIEKIHSAWKLLP</sequence>
<dbReference type="AlphaFoldDB" id="A0A0H3BKQ0"/>
<reference evidence="1 2" key="1">
    <citation type="journal article" date="2008" name="BMC Microbiol.">
        <title>Complete genome sequence of Treponema pallidum ssp. pallidum strain SS14 determined with oligonucleotide arrays.</title>
        <authorList>
            <person name="Matejkova P."/>
            <person name="Strouhal M."/>
            <person name="Smajs D."/>
            <person name="Norris S.J."/>
            <person name="Palzkill T."/>
            <person name="Petrosino J.F."/>
            <person name="Sodergren E."/>
            <person name="Norton J.E."/>
            <person name="Singh J."/>
            <person name="Richmond T.A."/>
            <person name="Molla M.N."/>
            <person name="Albert T.J."/>
            <person name="Weinstock G.M."/>
        </authorList>
    </citation>
    <scope>NUCLEOTIDE SEQUENCE [LARGE SCALE GENOMIC DNA]</scope>
    <source>
        <strain evidence="1 2">SS14</strain>
    </source>
</reference>
<dbReference type="GeneID" id="93876270"/>
<evidence type="ECO:0000313" key="2">
    <source>
        <dbReference type="Proteomes" id="UP000001202"/>
    </source>
</evidence>
<organism evidence="1 2">
    <name type="scientific">Treponema pallidum subsp. pallidum (strain SS14)</name>
    <dbReference type="NCBI Taxonomy" id="455434"/>
    <lineage>
        <taxon>Bacteria</taxon>
        <taxon>Pseudomonadati</taxon>
        <taxon>Spirochaetota</taxon>
        <taxon>Spirochaetia</taxon>
        <taxon>Spirochaetales</taxon>
        <taxon>Treponemataceae</taxon>
        <taxon>Treponema</taxon>
    </lineage>
</organism>
<dbReference type="RefSeq" id="WP_010881952.1">
    <property type="nucleotide sequence ID" value="NC_010741.1"/>
</dbReference>
<evidence type="ECO:0008006" key="3">
    <source>
        <dbReference type="Google" id="ProtNLM"/>
    </source>
</evidence>